<dbReference type="PANTHER" id="PTHR24103">
    <property type="entry name" value="E3 UBIQUITIN-PROTEIN LIGASE TRIM"/>
    <property type="match status" value="1"/>
</dbReference>
<feature type="compositionally biased region" description="Polar residues" evidence="1">
    <location>
        <begin position="154"/>
        <end position="164"/>
    </location>
</feature>
<feature type="non-terminal residue" evidence="3">
    <location>
        <position position="164"/>
    </location>
</feature>
<evidence type="ECO:0000256" key="1">
    <source>
        <dbReference type="SAM" id="MobiDB-lite"/>
    </source>
</evidence>
<sequence length="164" mass="18281">LQEQEGILLAQLDRAHGLLATERQEYISSVSERRSLLDELIAEIQKKREQPAVEFLMDVASTLDRCKVAKAPIPEPVSPEVQRTVTSLSRTREQVLAVLSDFKVNLLSKLDRERVAVTLDPETASPYLAISEDRKTLRMAEGHQNLPDTPKRFTGSTSVLGCQG</sequence>
<dbReference type="InterPro" id="IPR003879">
    <property type="entry name" value="Butyrophylin_SPRY"/>
</dbReference>
<dbReference type="OrthoDB" id="6270329at2759"/>
<feature type="region of interest" description="Disordered" evidence="1">
    <location>
        <begin position="143"/>
        <end position="164"/>
    </location>
</feature>
<evidence type="ECO:0000313" key="3">
    <source>
        <dbReference type="EMBL" id="NXC40738.1"/>
    </source>
</evidence>
<accession>A0A851NFR3</accession>
<protein>
    <submittedName>
        <fullName evidence="3">TRI15 protein</fullName>
    </submittedName>
</protein>
<dbReference type="EMBL" id="WBMW01001500">
    <property type="protein sequence ID" value="NXC40738.1"/>
    <property type="molecule type" value="Genomic_DNA"/>
</dbReference>
<dbReference type="InterPro" id="IPR043136">
    <property type="entry name" value="B30.2/SPRY_sf"/>
</dbReference>
<dbReference type="Pfam" id="PF13765">
    <property type="entry name" value="PRY"/>
    <property type="match status" value="1"/>
</dbReference>
<dbReference type="InterPro" id="IPR001870">
    <property type="entry name" value="B30.2/SPRY"/>
</dbReference>
<comment type="caution">
    <text evidence="3">The sequence shown here is derived from an EMBL/GenBank/DDBJ whole genome shotgun (WGS) entry which is preliminary data.</text>
</comment>
<dbReference type="InterPro" id="IPR013320">
    <property type="entry name" value="ConA-like_dom_sf"/>
</dbReference>
<dbReference type="SMART" id="SM00589">
    <property type="entry name" value="PRY"/>
    <property type="match status" value="1"/>
</dbReference>
<dbReference type="PRINTS" id="PR01407">
    <property type="entry name" value="BUTYPHLNCDUF"/>
</dbReference>
<dbReference type="Proteomes" id="UP000613066">
    <property type="component" value="Unassembled WGS sequence"/>
</dbReference>
<dbReference type="PROSITE" id="PS50188">
    <property type="entry name" value="B302_SPRY"/>
    <property type="match status" value="1"/>
</dbReference>
<dbReference type="InterPro" id="IPR006574">
    <property type="entry name" value="PRY"/>
</dbReference>
<evidence type="ECO:0000313" key="4">
    <source>
        <dbReference type="Proteomes" id="UP000613066"/>
    </source>
</evidence>
<proteinExistence type="predicted"/>
<name>A0A851NFR3_9GALL</name>
<gene>
    <name evidence="3" type="primary">Trim15</name>
    <name evidence="3" type="ORF">PENPIL_R03052</name>
</gene>
<dbReference type="InterPro" id="IPR050143">
    <property type="entry name" value="TRIM/RBCC"/>
</dbReference>
<keyword evidence="4" id="KW-1185">Reference proteome</keyword>
<dbReference type="SUPFAM" id="SSF49899">
    <property type="entry name" value="Concanavalin A-like lectins/glucanases"/>
    <property type="match status" value="1"/>
</dbReference>
<dbReference type="AlphaFoldDB" id="A0A851NFR3"/>
<dbReference type="Gene3D" id="2.60.120.920">
    <property type="match status" value="1"/>
</dbReference>
<organism evidence="3 4">
    <name type="scientific">Penelope pileata</name>
    <dbReference type="NCBI Taxonomy" id="1118817"/>
    <lineage>
        <taxon>Eukaryota</taxon>
        <taxon>Metazoa</taxon>
        <taxon>Chordata</taxon>
        <taxon>Craniata</taxon>
        <taxon>Vertebrata</taxon>
        <taxon>Euteleostomi</taxon>
        <taxon>Archelosauria</taxon>
        <taxon>Archosauria</taxon>
        <taxon>Dinosauria</taxon>
        <taxon>Saurischia</taxon>
        <taxon>Theropoda</taxon>
        <taxon>Coelurosauria</taxon>
        <taxon>Aves</taxon>
        <taxon>Neognathae</taxon>
        <taxon>Galloanserae</taxon>
        <taxon>Galliformes</taxon>
        <taxon>Cracidae</taxon>
        <taxon>Penelope</taxon>
    </lineage>
</organism>
<feature type="domain" description="B30.2/SPRY" evidence="2">
    <location>
        <begin position="97"/>
        <end position="164"/>
    </location>
</feature>
<reference evidence="3" key="1">
    <citation type="submission" date="2019-09" db="EMBL/GenBank/DDBJ databases">
        <title>Bird 10,000 Genomes (B10K) Project - Family phase.</title>
        <authorList>
            <person name="Zhang G."/>
        </authorList>
    </citation>
    <scope>NUCLEOTIDE SEQUENCE</scope>
    <source>
        <strain evidence="3">B10K-DU-001-08</strain>
        <tissue evidence="3">Muscle</tissue>
    </source>
</reference>
<evidence type="ECO:0000259" key="2">
    <source>
        <dbReference type="PROSITE" id="PS50188"/>
    </source>
</evidence>
<feature type="non-terminal residue" evidence="3">
    <location>
        <position position="1"/>
    </location>
</feature>